<dbReference type="PROSITE" id="PS50928">
    <property type="entry name" value="ABC_TM1"/>
    <property type="match status" value="1"/>
</dbReference>
<comment type="similarity">
    <text evidence="2">Belongs to the binding-protein-dependent transport system permease family. CysTW subfamily.</text>
</comment>
<evidence type="ECO:0000256" key="8">
    <source>
        <dbReference type="RuleBase" id="RU363032"/>
    </source>
</evidence>
<feature type="transmembrane region" description="Helical" evidence="8">
    <location>
        <begin position="190"/>
        <end position="214"/>
    </location>
</feature>
<keyword evidence="7 8" id="KW-0472">Membrane</keyword>
<dbReference type="STRING" id="297318.BK138_14850"/>
<keyword evidence="6 8" id="KW-1133">Transmembrane helix</keyword>
<sequence length="273" mass="29709">MKKRYLYLLLAPGLLFLTLFMIVPLILTVGSTLFKDGSFTFGIYLQFFKDSYFLDILGTTLLVSVATTLLCILIGFPVAYYLSMMPPRKKGILLALAIFPLLTSSVVRSFSWMIILGKNGLVNNVLIKLGIIHDPLSILYTPTAMIIGLVHLFLPLILITLVGVLESIDHDLVRAAQSLGASKLTAFRKIVIPLSIPGLIVGSILVFVGSLTAYTTPALLGGKKRVVATFLYQNAITLNDWQAASAIATIMMIITFIVIGLMNKAAAKFNPKG</sequence>
<comment type="caution">
    <text evidence="10">The sequence shown here is derived from an EMBL/GenBank/DDBJ whole genome shotgun (WGS) entry which is preliminary data.</text>
</comment>
<organism evidence="10 11">
    <name type="scientific">Paenibacillus rhizosphaerae</name>
    <dbReference type="NCBI Taxonomy" id="297318"/>
    <lineage>
        <taxon>Bacteria</taxon>
        <taxon>Bacillati</taxon>
        <taxon>Bacillota</taxon>
        <taxon>Bacilli</taxon>
        <taxon>Bacillales</taxon>
        <taxon>Paenibacillaceae</taxon>
        <taxon>Paenibacillus</taxon>
    </lineage>
</organism>
<dbReference type="CDD" id="cd06261">
    <property type="entry name" value="TM_PBP2"/>
    <property type="match status" value="1"/>
</dbReference>
<keyword evidence="4" id="KW-1003">Cell membrane</keyword>
<dbReference type="SUPFAM" id="SSF161098">
    <property type="entry name" value="MetI-like"/>
    <property type="match status" value="1"/>
</dbReference>
<feature type="transmembrane region" description="Helical" evidence="8">
    <location>
        <begin position="144"/>
        <end position="165"/>
    </location>
</feature>
<protein>
    <submittedName>
        <fullName evidence="10">Spermidine/putrescine ABC transporter permease</fullName>
    </submittedName>
</protein>
<evidence type="ECO:0000256" key="3">
    <source>
        <dbReference type="ARBA" id="ARBA00022448"/>
    </source>
</evidence>
<name>A0A1R1ERU3_9BACL</name>
<evidence type="ECO:0000259" key="9">
    <source>
        <dbReference type="PROSITE" id="PS50928"/>
    </source>
</evidence>
<dbReference type="PANTHER" id="PTHR42929">
    <property type="entry name" value="INNER MEMBRANE ABC TRANSPORTER PERMEASE PROTEIN YDCU-RELATED-RELATED"/>
    <property type="match status" value="1"/>
</dbReference>
<dbReference type="AlphaFoldDB" id="A0A1R1ERU3"/>
<keyword evidence="5 8" id="KW-0812">Transmembrane</keyword>
<dbReference type="InterPro" id="IPR000515">
    <property type="entry name" value="MetI-like"/>
</dbReference>
<feature type="transmembrane region" description="Helical" evidence="8">
    <location>
        <begin position="52"/>
        <end position="80"/>
    </location>
</feature>
<dbReference type="Gene3D" id="1.10.3720.10">
    <property type="entry name" value="MetI-like"/>
    <property type="match status" value="1"/>
</dbReference>
<feature type="transmembrane region" description="Helical" evidence="8">
    <location>
        <begin position="92"/>
        <end position="115"/>
    </location>
</feature>
<feature type="domain" description="ABC transmembrane type-1" evidence="9">
    <location>
        <begin position="57"/>
        <end position="262"/>
    </location>
</feature>
<keyword evidence="3 8" id="KW-0813">Transport</keyword>
<evidence type="ECO:0000313" key="11">
    <source>
        <dbReference type="Proteomes" id="UP000187172"/>
    </source>
</evidence>
<gene>
    <name evidence="10" type="ORF">BK138_14850</name>
</gene>
<dbReference type="RefSeq" id="WP_076170355.1">
    <property type="nucleotide sequence ID" value="NZ_MRTP01000003.1"/>
</dbReference>
<dbReference type="PANTHER" id="PTHR42929:SF1">
    <property type="entry name" value="INNER MEMBRANE ABC TRANSPORTER PERMEASE PROTEIN YDCU-RELATED"/>
    <property type="match status" value="1"/>
</dbReference>
<evidence type="ECO:0000313" key="10">
    <source>
        <dbReference type="EMBL" id="OMF54452.1"/>
    </source>
</evidence>
<dbReference type="Proteomes" id="UP000187172">
    <property type="component" value="Unassembled WGS sequence"/>
</dbReference>
<evidence type="ECO:0000256" key="5">
    <source>
        <dbReference type="ARBA" id="ARBA00022692"/>
    </source>
</evidence>
<dbReference type="GO" id="GO:0005886">
    <property type="term" value="C:plasma membrane"/>
    <property type="evidence" value="ECO:0007669"/>
    <property type="project" value="UniProtKB-SubCell"/>
</dbReference>
<evidence type="ECO:0000256" key="7">
    <source>
        <dbReference type="ARBA" id="ARBA00023136"/>
    </source>
</evidence>
<proteinExistence type="inferred from homology"/>
<accession>A0A1R1ERU3</accession>
<reference evidence="10 11" key="1">
    <citation type="submission" date="2016-11" db="EMBL/GenBank/DDBJ databases">
        <title>Paenibacillus species isolates.</title>
        <authorList>
            <person name="Beno S.M."/>
        </authorList>
    </citation>
    <scope>NUCLEOTIDE SEQUENCE [LARGE SCALE GENOMIC DNA]</scope>
    <source>
        <strain evidence="10 11">FSL R5-0378</strain>
    </source>
</reference>
<dbReference type="Pfam" id="PF00528">
    <property type="entry name" value="BPD_transp_1"/>
    <property type="match status" value="1"/>
</dbReference>
<dbReference type="InterPro" id="IPR035906">
    <property type="entry name" value="MetI-like_sf"/>
</dbReference>
<evidence type="ECO:0000256" key="4">
    <source>
        <dbReference type="ARBA" id="ARBA00022475"/>
    </source>
</evidence>
<dbReference type="EMBL" id="MRTP01000003">
    <property type="protein sequence ID" value="OMF54452.1"/>
    <property type="molecule type" value="Genomic_DNA"/>
</dbReference>
<evidence type="ECO:0000256" key="2">
    <source>
        <dbReference type="ARBA" id="ARBA00007069"/>
    </source>
</evidence>
<keyword evidence="11" id="KW-1185">Reference proteome</keyword>
<feature type="transmembrane region" description="Helical" evidence="8">
    <location>
        <begin position="241"/>
        <end position="262"/>
    </location>
</feature>
<dbReference type="GO" id="GO:0055085">
    <property type="term" value="P:transmembrane transport"/>
    <property type="evidence" value="ECO:0007669"/>
    <property type="project" value="InterPro"/>
</dbReference>
<evidence type="ECO:0000256" key="1">
    <source>
        <dbReference type="ARBA" id="ARBA00004651"/>
    </source>
</evidence>
<evidence type="ECO:0000256" key="6">
    <source>
        <dbReference type="ARBA" id="ARBA00022989"/>
    </source>
</evidence>
<comment type="subcellular location">
    <subcellularLocation>
        <location evidence="1 8">Cell membrane</location>
        <topology evidence="1 8">Multi-pass membrane protein</topology>
    </subcellularLocation>
</comment>